<name>A0A8E2I996_9BACI</name>
<dbReference type="SUPFAM" id="SSF56801">
    <property type="entry name" value="Acetyl-CoA synthetase-like"/>
    <property type="match status" value="1"/>
</dbReference>
<dbReference type="Proteomes" id="UP000189761">
    <property type="component" value="Unassembled WGS sequence"/>
</dbReference>
<dbReference type="AlphaFoldDB" id="A0A8E2I996"/>
<dbReference type="NCBIfam" id="TIGR02304">
    <property type="entry name" value="aden_form_hyp"/>
    <property type="match status" value="1"/>
</dbReference>
<gene>
    <name evidence="1" type="ORF">BWZ43_06650</name>
</gene>
<dbReference type="PANTHER" id="PTHR36932:SF1">
    <property type="entry name" value="CAPSULAR POLYSACCHARIDE BIOSYNTHESIS PROTEIN"/>
    <property type="match status" value="1"/>
</dbReference>
<keyword evidence="2" id="KW-1185">Reference proteome</keyword>
<organism evidence="1 2">
    <name type="scientific">Heyndrickxia oleronia</name>
    <dbReference type="NCBI Taxonomy" id="38875"/>
    <lineage>
        <taxon>Bacteria</taxon>
        <taxon>Bacillati</taxon>
        <taxon>Bacillota</taxon>
        <taxon>Bacilli</taxon>
        <taxon>Bacillales</taxon>
        <taxon>Bacillaceae</taxon>
        <taxon>Heyndrickxia</taxon>
    </lineage>
</organism>
<dbReference type="Gene3D" id="3.40.50.12780">
    <property type="entry name" value="N-terminal domain of ligase-like"/>
    <property type="match status" value="1"/>
</dbReference>
<evidence type="ECO:0000313" key="1">
    <source>
        <dbReference type="EMBL" id="OOP69116.1"/>
    </source>
</evidence>
<dbReference type="PANTHER" id="PTHR36932">
    <property type="entry name" value="CAPSULAR POLYSACCHARIDE BIOSYNTHESIS PROTEIN"/>
    <property type="match status" value="1"/>
</dbReference>
<dbReference type="InterPro" id="IPR042099">
    <property type="entry name" value="ANL_N_sf"/>
</dbReference>
<proteinExistence type="predicted"/>
<dbReference type="InterPro" id="IPR053158">
    <property type="entry name" value="CapK_Type1_Caps_Biosynth"/>
</dbReference>
<evidence type="ECO:0000313" key="2">
    <source>
        <dbReference type="Proteomes" id="UP000189761"/>
    </source>
</evidence>
<accession>A0A8E2I996</accession>
<sequence length="440" mass="51667">MLWLRILSILLAYVKTKYFLKYRTRDQLEKYQMKRLAKHLRYVCKYSTFYQERLKNIPLTMTMDVLTTFPTIDKEIMMDHFDDLNTMGIGKEEAFHVALEAEESRDFEPMINDVTIGLSSGTSGNRGLFIVSEKERNAWAGTILAKLLPQSIRSREVIAFFLRANSNLYQSVSEGRIQFHFFDLLEEIKTHIQRLKQLNPTILVAPPSMMRMIAEYVDQGELVLQPKKIITVAEVLDPIDKNYIEKVFNQIIHQVYQCTEGFLAATCKYGTLHLNEDIVVIEKEWIDEKKKRFSPIITDFERKAQPIIRYRLNDILTIKEDPCLCGSPHQAIEQIEGRCDDIFYFNTNDGGSLPIFPDFVRRWIITSAPEVREYRVIQYQDSQLEIQMEPLTEHMKEQVENRIQSFLKEKNSVIPTLRFSKYQPNEKGRKLKRVERHGAF</sequence>
<comment type="caution">
    <text evidence="1">The sequence shown here is derived from an EMBL/GenBank/DDBJ whole genome shotgun (WGS) entry which is preliminary data.</text>
</comment>
<dbReference type="InterPro" id="IPR012685">
    <property type="entry name" value="CHP02304_F390_synth-rel"/>
</dbReference>
<protein>
    <submittedName>
        <fullName evidence="1">Adenylate cyclase</fullName>
    </submittedName>
</protein>
<reference evidence="1 2" key="1">
    <citation type="submission" date="2017-01" db="EMBL/GenBank/DDBJ databases">
        <title>Draft genome sequence of Bacillus oleronius.</title>
        <authorList>
            <person name="Allam M."/>
        </authorList>
    </citation>
    <scope>NUCLEOTIDE SEQUENCE [LARGE SCALE GENOMIC DNA]</scope>
    <source>
        <strain evidence="1 2">DSM 9356</strain>
    </source>
</reference>
<dbReference type="EMBL" id="MTLA01000066">
    <property type="protein sequence ID" value="OOP69116.1"/>
    <property type="molecule type" value="Genomic_DNA"/>
</dbReference>